<proteinExistence type="predicted"/>
<evidence type="ECO:0000259" key="3">
    <source>
        <dbReference type="PROSITE" id="PS51186"/>
    </source>
</evidence>
<dbReference type="Proteomes" id="UP000517916">
    <property type="component" value="Unassembled WGS sequence"/>
</dbReference>
<dbReference type="InterPro" id="IPR050832">
    <property type="entry name" value="Bact_Acetyltransf"/>
</dbReference>
<comment type="caution">
    <text evidence="4">The sequence shown here is derived from an EMBL/GenBank/DDBJ whole genome shotgun (WGS) entry which is preliminary data.</text>
</comment>
<evidence type="ECO:0000313" key="4">
    <source>
        <dbReference type="EMBL" id="MBA8932156.1"/>
    </source>
</evidence>
<dbReference type="Pfam" id="PF13508">
    <property type="entry name" value="Acetyltransf_7"/>
    <property type="match status" value="1"/>
</dbReference>
<name>A0ABR6BZ14_9PSEU</name>
<dbReference type="SUPFAM" id="SSF55729">
    <property type="entry name" value="Acyl-CoA N-acyltransferases (Nat)"/>
    <property type="match status" value="1"/>
</dbReference>
<dbReference type="RefSeq" id="WP_182840680.1">
    <property type="nucleotide sequence ID" value="NZ_BAAABQ010000083.1"/>
</dbReference>
<dbReference type="InterPro" id="IPR016181">
    <property type="entry name" value="Acyl_CoA_acyltransferase"/>
</dbReference>
<evidence type="ECO:0000256" key="2">
    <source>
        <dbReference type="ARBA" id="ARBA00023315"/>
    </source>
</evidence>
<feature type="domain" description="N-acetyltransferase" evidence="3">
    <location>
        <begin position="1"/>
        <end position="167"/>
    </location>
</feature>
<dbReference type="PANTHER" id="PTHR43877:SF2">
    <property type="entry name" value="AMINOALKYLPHOSPHONATE N-ACETYLTRANSFERASE-RELATED"/>
    <property type="match status" value="1"/>
</dbReference>
<reference evidence="4 5" key="1">
    <citation type="submission" date="2020-08" db="EMBL/GenBank/DDBJ databases">
        <title>Genomic Encyclopedia of Archaeal and Bacterial Type Strains, Phase II (KMG-II): from individual species to whole genera.</title>
        <authorList>
            <person name="Goeker M."/>
        </authorList>
    </citation>
    <scope>NUCLEOTIDE SEQUENCE [LARGE SCALE GENOMIC DNA]</scope>
    <source>
        <strain evidence="4 5">DSM 43850</strain>
    </source>
</reference>
<dbReference type="PANTHER" id="PTHR43877">
    <property type="entry name" value="AMINOALKYLPHOSPHONATE N-ACETYLTRANSFERASE-RELATED-RELATED"/>
    <property type="match status" value="1"/>
</dbReference>
<dbReference type="EMBL" id="JACJID010000011">
    <property type="protein sequence ID" value="MBA8932156.1"/>
    <property type="molecule type" value="Genomic_DNA"/>
</dbReference>
<dbReference type="PROSITE" id="PS51186">
    <property type="entry name" value="GNAT"/>
    <property type="match status" value="1"/>
</dbReference>
<keyword evidence="5" id="KW-1185">Reference proteome</keyword>
<keyword evidence="1" id="KW-0808">Transferase</keyword>
<dbReference type="Gene3D" id="3.40.630.30">
    <property type="match status" value="1"/>
</dbReference>
<accession>A0ABR6BZ14</accession>
<dbReference type="InterPro" id="IPR000182">
    <property type="entry name" value="GNAT_dom"/>
</dbReference>
<keyword evidence="2" id="KW-0012">Acyltransferase</keyword>
<evidence type="ECO:0000256" key="1">
    <source>
        <dbReference type="ARBA" id="ARBA00022679"/>
    </source>
</evidence>
<sequence length="292" mass="32470">MIIRQAVAEDASAILDLRRERRQWLQERGSDQWSVGLTEDGFLDRVSQSINDGATWVAVDDNGQVLACIAIDQWTNPGLWSDKELAEAVIVHRMITRRSAAGRGIGDMLLEHANRIAIASGRRWIRLDAWTTNTGLHRYYLDRGFRYVRTGPNISTSTALFEREAAVTVASTVQQVLGAGAGLAGDLAGNTLPPQHIHVIDDLIVQRPPALGEDPSLEISPDTTWRLWWEQDAWRIARPGTGGRTERADRDLGAFCQVLAWPSMPVLDQSSEYLLRHRDSDTCQAELVVATP</sequence>
<gene>
    <name evidence="4" type="ORF">BC739_009415</name>
</gene>
<organism evidence="4 5">
    <name type="scientific">Kutzneria viridogrisea</name>
    <dbReference type="NCBI Taxonomy" id="47990"/>
    <lineage>
        <taxon>Bacteria</taxon>
        <taxon>Bacillati</taxon>
        <taxon>Actinomycetota</taxon>
        <taxon>Actinomycetes</taxon>
        <taxon>Pseudonocardiales</taxon>
        <taxon>Pseudonocardiaceae</taxon>
        <taxon>Kutzneria</taxon>
    </lineage>
</organism>
<protein>
    <submittedName>
        <fullName evidence="4">GNAT superfamily N-acetyltransferase</fullName>
    </submittedName>
</protein>
<dbReference type="CDD" id="cd04301">
    <property type="entry name" value="NAT_SF"/>
    <property type="match status" value="1"/>
</dbReference>
<evidence type="ECO:0000313" key="5">
    <source>
        <dbReference type="Proteomes" id="UP000517916"/>
    </source>
</evidence>